<keyword evidence="3" id="KW-0862">Zinc</keyword>
<evidence type="ECO:0000313" key="14">
    <source>
        <dbReference type="EMBL" id="KAJ4131873.1"/>
    </source>
</evidence>
<comment type="caution">
    <text evidence="14">The sequence shown here is derived from an EMBL/GenBank/DDBJ whole genome shotgun (WGS) entry which is preliminary data.</text>
</comment>
<dbReference type="SUPFAM" id="SSF57701">
    <property type="entry name" value="Zn2/Cys6 DNA-binding domain"/>
    <property type="match status" value="1"/>
</dbReference>
<comment type="subcellular location">
    <subcellularLocation>
        <location evidence="1">Nucleus</location>
    </subcellularLocation>
</comment>
<feature type="compositionally biased region" description="Polar residues" evidence="12">
    <location>
        <begin position="21"/>
        <end position="30"/>
    </location>
</feature>
<name>A0ABQ8RDT8_FUSEQ</name>
<proteinExistence type="inferred from homology"/>
<evidence type="ECO:0000256" key="5">
    <source>
        <dbReference type="ARBA" id="ARBA00023125"/>
    </source>
</evidence>
<organism evidence="14 15">
    <name type="scientific">Fusarium equiseti</name>
    <name type="common">Fusarium scirpi</name>
    <dbReference type="NCBI Taxonomy" id="61235"/>
    <lineage>
        <taxon>Eukaryota</taxon>
        <taxon>Fungi</taxon>
        <taxon>Dikarya</taxon>
        <taxon>Ascomycota</taxon>
        <taxon>Pezizomycotina</taxon>
        <taxon>Sordariomycetes</taxon>
        <taxon>Hypocreomycetidae</taxon>
        <taxon>Hypocreales</taxon>
        <taxon>Nectriaceae</taxon>
        <taxon>Fusarium</taxon>
        <taxon>Fusarium incarnatum-equiseti species complex</taxon>
    </lineage>
</organism>
<dbReference type="PROSITE" id="PS00463">
    <property type="entry name" value="ZN2_CY6_FUNGAL_1"/>
    <property type="match status" value="1"/>
</dbReference>
<evidence type="ECO:0000256" key="7">
    <source>
        <dbReference type="ARBA" id="ARBA00023242"/>
    </source>
</evidence>
<evidence type="ECO:0000256" key="3">
    <source>
        <dbReference type="ARBA" id="ARBA00022833"/>
    </source>
</evidence>
<dbReference type="PANTHER" id="PTHR31845">
    <property type="entry name" value="FINGER DOMAIN PROTEIN, PUTATIVE-RELATED"/>
    <property type="match status" value="1"/>
</dbReference>
<evidence type="ECO:0000256" key="4">
    <source>
        <dbReference type="ARBA" id="ARBA00023015"/>
    </source>
</evidence>
<reference evidence="14" key="1">
    <citation type="submission" date="2022-09" db="EMBL/GenBank/DDBJ databases">
        <title>Fusarium specimens isolated from Avocado Roots.</title>
        <authorList>
            <person name="Stajich J."/>
            <person name="Roper C."/>
            <person name="Heimlech-Rivalta G."/>
        </authorList>
    </citation>
    <scope>NUCLEOTIDE SEQUENCE</scope>
    <source>
        <strain evidence="14">CF00095</strain>
    </source>
</reference>
<gene>
    <name evidence="14" type="ORF">NW768_006073</name>
</gene>
<dbReference type="CDD" id="cd00067">
    <property type="entry name" value="GAL4"/>
    <property type="match status" value="1"/>
</dbReference>
<evidence type="ECO:0000256" key="9">
    <source>
        <dbReference type="ARBA" id="ARBA00041135"/>
    </source>
</evidence>
<keyword evidence="7" id="KW-0539">Nucleus</keyword>
<feature type="coiled-coil region" evidence="11">
    <location>
        <begin position="94"/>
        <end position="121"/>
    </location>
</feature>
<feature type="compositionally biased region" description="Low complexity" evidence="12">
    <location>
        <begin position="9"/>
        <end position="20"/>
    </location>
</feature>
<evidence type="ECO:0000256" key="11">
    <source>
        <dbReference type="SAM" id="Coils"/>
    </source>
</evidence>
<evidence type="ECO:0000256" key="10">
    <source>
        <dbReference type="ARBA" id="ARBA00042461"/>
    </source>
</evidence>
<accession>A0ABQ8RDT8</accession>
<sequence length="205" mass="22929">MTGKRTQDQDNSAQAQASEQTPNGTTQNDNEPSKKRRRRILSCDACRRLKTRCEIEYGSDTCSRCRNLRIVCLKSDGTENSNGSNEANANTDLVKSLHQKVLNLENSMQEMKEQLEKLQSQPQREPVEPQREQQIISPAVSANSHRQVVDHVEPADQHVHAAPAEVIRRVACQVVGDFRRAFHTKEDVVSIGMLDPATADSLVKA</sequence>
<protein>
    <recommendedName>
        <fullName evidence="9">Transcriptional activator of proteases prtT</fullName>
    </recommendedName>
    <alternativeName>
        <fullName evidence="10">Zn(2)-C6 zinc finger-containing protein prtT</fullName>
    </alternativeName>
</protein>
<feature type="domain" description="Zn(2)-C6 fungal-type" evidence="13">
    <location>
        <begin position="42"/>
        <end position="72"/>
    </location>
</feature>
<comment type="similarity">
    <text evidence="8">Belongs to the prtT family.</text>
</comment>
<evidence type="ECO:0000313" key="15">
    <source>
        <dbReference type="Proteomes" id="UP001152024"/>
    </source>
</evidence>
<dbReference type="Pfam" id="PF00172">
    <property type="entry name" value="Zn_clus"/>
    <property type="match status" value="1"/>
</dbReference>
<dbReference type="EMBL" id="JAOQBH010000008">
    <property type="protein sequence ID" value="KAJ4131873.1"/>
    <property type="molecule type" value="Genomic_DNA"/>
</dbReference>
<keyword evidence="2" id="KW-0479">Metal-binding</keyword>
<evidence type="ECO:0000256" key="6">
    <source>
        <dbReference type="ARBA" id="ARBA00023163"/>
    </source>
</evidence>
<keyword evidence="11" id="KW-0175">Coiled coil</keyword>
<evidence type="ECO:0000256" key="1">
    <source>
        <dbReference type="ARBA" id="ARBA00004123"/>
    </source>
</evidence>
<feature type="region of interest" description="Disordered" evidence="12">
    <location>
        <begin position="1"/>
        <end position="37"/>
    </location>
</feature>
<dbReference type="PROSITE" id="PS50048">
    <property type="entry name" value="ZN2_CY6_FUNGAL_2"/>
    <property type="match status" value="1"/>
</dbReference>
<dbReference type="SMART" id="SM00066">
    <property type="entry name" value="GAL4"/>
    <property type="match status" value="1"/>
</dbReference>
<evidence type="ECO:0000256" key="12">
    <source>
        <dbReference type="SAM" id="MobiDB-lite"/>
    </source>
</evidence>
<dbReference type="InterPro" id="IPR001138">
    <property type="entry name" value="Zn2Cys6_DnaBD"/>
</dbReference>
<keyword evidence="5" id="KW-0238">DNA-binding</keyword>
<keyword evidence="4" id="KW-0805">Transcription regulation</keyword>
<dbReference type="Proteomes" id="UP001152024">
    <property type="component" value="Unassembled WGS sequence"/>
</dbReference>
<dbReference type="Gene3D" id="4.10.240.10">
    <property type="entry name" value="Zn(2)-C6 fungal-type DNA-binding domain"/>
    <property type="match status" value="1"/>
</dbReference>
<dbReference type="PANTHER" id="PTHR31845:SF34">
    <property type="entry name" value="TRANSCRIPTIONAL ACTIVATOR OF PROTEASES PRTT"/>
    <property type="match status" value="1"/>
</dbReference>
<keyword evidence="15" id="KW-1185">Reference proteome</keyword>
<evidence type="ECO:0000256" key="8">
    <source>
        <dbReference type="ARBA" id="ARBA00038134"/>
    </source>
</evidence>
<dbReference type="InterPro" id="IPR036864">
    <property type="entry name" value="Zn2-C6_fun-type_DNA-bd_sf"/>
</dbReference>
<keyword evidence="6" id="KW-0804">Transcription</keyword>
<evidence type="ECO:0000256" key="2">
    <source>
        <dbReference type="ARBA" id="ARBA00022723"/>
    </source>
</evidence>
<evidence type="ECO:0000259" key="13">
    <source>
        <dbReference type="PROSITE" id="PS50048"/>
    </source>
</evidence>
<dbReference type="InterPro" id="IPR051089">
    <property type="entry name" value="prtT"/>
</dbReference>